<dbReference type="Proteomes" id="UP000127538">
    <property type="component" value="Genome"/>
</dbReference>
<dbReference type="GO" id="GO:0075523">
    <property type="term" value="P:viral translational frameshifting"/>
    <property type="evidence" value="ECO:0007669"/>
    <property type="project" value="UniProtKB-KW"/>
</dbReference>
<keyword evidence="17" id="KW-0720">Serine protease</keyword>
<keyword evidence="6" id="KW-0645">Protease</keyword>
<keyword evidence="31" id="KW-0540">Nuclease</keyword>
<dbReference type="InterPro" id="IPR008760">
    <property type="entry name" value="EAV_peptidase_S32"/>
</dbReference>
<feature type="domain" description="AV ZBD" evidence="39">
    <location>
        <begin position="2746"/>
        <end position="2812"/>
    </location>
</feature>
<comment type="similarity">
    <text evidence="3">Belongs to the arteriviridae polyprotein family.</text>
</comment>
<evidence type="ECO:0000256" key="17">
    <source>
        <dbReference type="ARBA" id="ARBA00022825"/>
    </source>
</evidence>
<dbReference type="Pfam" id="PF00680">
    <property type="entry name" value="RdRP_1"/>
    <property type="match status" value="1"/>
</dbReference>
<dbReference type="GO" id="GO:0044220">
    <property type="term" value="C:host cell perinuclear region of cytoplasm"/>
    <property type="evidence" value="ECO:0007669"/>
    <property type="project" value="UniProtKB-SubCell"/>
</dbReference>
<feature type="transmembrane region" description="Helical" evidence="33">
    <location>
        <begin position="951"/>
        <end position="969"/>
    </location>
</feature>
<keyword evidence="22 33" id="KW-1133">Transmembrane helix</keyword>
<dbReference type="GO" id="GO:0019082">
    <property type="term" value="P:viral protein processing"/>
    <property type="evidence" value="ECO:0007669"/>
    <property type="project" value="InterPro"/>
</dbReference>
<dbReference type="SUPFAM" id="SSF142877">
    <property type="entry name" value="EndoU-like"/>
    <property type="match status" value="1"/>
</dbReference>
<evidence type="ECO:0000256" key="18">
    <source>
        <dbReference type="ARBA" id="ARBA00022833"/>
    </source>
</evidence>
<keyword evidence="9" id="KW-0548">Nucleotidyltransferase</keyword>
<dbReference type="PROSITE" id="PS51947">
    <property type="entry name" value="NIRAN"/>
    <property type="match status" value="1"/>
</dbReference>
<evidence type="ECO:0000259" key="35">
    <source>
        <dbReference type="PROSITE" id="PS51493"/>
    </source>
</evidence>
<dbReference type="PROSITE" id="PS51493">
    <property type="entry name" value="AV_NSP4_PRO"/>
    <property type="match status" value="1"/>
</dbReference>
<evidence type="ECO:0000256" key="29">
    <source>
        <dbReference type="ARBA" id="ARBA00047995"/>
    </source>
</evidence>
<dbReference type="CDD" id="cd21166">
    <property type="entry name" value="NTD_av_Nsp11-like"/>
    <property type="match status" value="1"/>
</dbReference>
<dbReference type="EMBL" id="KM371105">
    <property type="protein sequence ID" value="AIL48081.1"/>
    <property type="molecule type" value="Genomic_RNA"/>
</dbReference>
<dbReference type="Proteomes" id="UP000121627">
    <property type="component" value="Genome"/>
</dbReference>
<keyword evidence="31" id="KW-0255">Endonuclease</keyword>
<dbReference type="InterPro" id="IPR038451">
    <property type="entry name" value="Arteri_nsp7a_sf"/>
</dbReference>
<evidence type="ECO:0000256" key="30">
    <source>
        <dbReference type="PROSITE-ProRule" id="PRU00985"/>
    </source>
</evidence>
<keyword evidence="14 31" id="KW-0378">Hydrolase</keyword>
<comment type="catalytic activity">
    <reaction evidence="28">
        <text>ATP + H2O = ADP + phosphate + H(+)</text>
        <dbReference type="Rhea" id="RHEA:13065"/>
        <dbReference type="ChEBI" id="CHEBI:15377"/>
        <dbReference type="ChEBI" id="CHEBI:15378"/>
        <dbReference type="ChEBI" id="CHEBI:30616"/>
        <dbReference type="ChEBI" id="CHEBI:43474"/>
        <dbReference type="ChEBI" id="CHEBI:456216"/>
        <dbReference type="EC" id="3.6.4.13"/>
    </reaction>
</comment>
<evidence type="ECO:0000259" key="37">
    <source>
        <dbReference type="PROSITE" id="PS51539"/>
    </source>
</evidence>
<dbReference type="CDD" id="cd21160">
    <property type="entry name" value="NendoU_av_Nsp11-like"/>
    <property type="match status" value="1"/>
</dbReference>
<dbReference type="GO" id="GO:0004197">
    <property type="term" value="F:cysteine-type endopeptidase activity"/>
    <property type="evidence" value="ECO:0007669"/>
    <property type="project" value="InterPro"/>
</dbReference>
<keyword evidence="8 33" id="KW-0812">Transmembrane</keyword>
<dbReference type="SUPFAM" id="SSF52540">
    <property type="entry name" value="P-loop containing nucleoside triphosphate hydrolases"/>
    <property type="match status" value="1"/>
</dbReference>
<dbReference type="InterPro" id="IPR001205">
    <property type="entry name" value="RNA-dir_pol_C"/>
</dbReference>
<evidence type="ECO:0000259" key="42">
    <source>
        <dbReference type="PROSITE" id="PS51958"/>
    </source>
</evidence>
<feature type="active site" evidence="31">
    <location>
        <position position="3325"/>
    </location>
</feature>
<dbReference type="Pfam" id="PF05579">
    <property type="entry name" value="Peptidase_S32"/>
    <property type="match status" value="1"/>
</dbReference>
<dbReference type="SUPFAM" id="SSF50494">
    <property type="entry name" value="Trypsin-like serine proteases"/>
    <property type="match status" value="1"/>
</dbReference>
<comment type="subcellular location">
    <subcellularLocation>
        <location evidence="2">Host cytoplasm</location>
        <location evidence="2">Host perinuclear region</location>
    </subcellularLocation>
    <subcellularLocation>
        <location evidence="1">Host membrane</location>
        <topology evidence="1">Multi-pass membrane protein</topology>
    </subcellularLocation>
</comment>
<dbReference type="EMBL" id="KM371108">
    <property type="protein sequence ID" value="AIL48126.1"/>
    <property type="molecule type" value="Genomic_RNA"/>
</dbReference>
<feature type="domain" description="Peptidase C32" evidence="38">
    <location>
        <begin position="239"/>
        <end position="350"/>
    </location>
</feature>
<evidence type="ECO:0000256" key="28">
    <source>
        <dbReference type="ARBA" id="ARBA00047984"/>
    </source>
</evidence>
<organismHost>
    <name type="scientific">Erythrocebus patas</name>
    <name type="common">Red guenon</name>
    <name type="synonym">Cercopithecus patas</name>
    <dbReference type="NCBI Taxonomy" id="9538"/>
</organismHost>
<evidence type="ECO:0000256" key="14">
    <source>
        <dbReference type="ARBA" id="ARBA00022801"/>
    </source>
</evidence>
<dbReference type="GO" id="GO:0004519">
    <property type="term" value="F:endonuclease activity"/>
    <property type="evidence" value="ECO:0007669"/>
    <property type="project" value="UniProtKB-UniRule"/>
</dbReference>
<feature type="domain" description="RdRp catalytic" evidence="34">
    <location>
        <begin position="2491"/>
        <end position="2625"/>
    </location>
</feature>
<keyword evidence="16" id="KW-0788">Thiol protease</keyword>
<dbReference type="GO" id="GO:0008270">
    <property type="term" value="F:zinc ion binding"/>
    <property type="evidence" value="ECO:0007669"/>
    <property type="project" value="UniProtKB-KW"/>
</dbReference>
<evidence type="ECO:0000313" key="45">
    <source>
        <dbReference type="Proteomes" id="UP000121627"/>
    </source>
</evidence>
<dbReference type="GO" id="GO:0033644">
    <property type="term" value="C:host cell membrane"/>
    <property type="evidence" value="ECO:0007669"/>
    <property type="project" value="UniProtKB-SubCell"/>
</dbReference>
<keyword evidence="7" id="KW-0808">Transferase</keyword>
<sequence length="3595" mass="391522">MFCECPRSNLVVMCSGAFCCVLCGHRRRPRPASESDRAKYGPIVQYVEARVAHVYSGLEGRYCALEMIPITYGNKFPYCKPLPVSFVIKTLAGVQGDLTRLEETPLPGGYGVIPCWGPHLAAVGYLSPAHVGRDWFEGATHAIVHIGSYGGHERPTTIPFNTTGGDVYQLGTCTIVETIDHVEWHAGVKPGTAICPLDRIDFAQKVITAFPEGFLANKAWLGDKRGTLKVEADPETAALSFEHGRCWLKLFPDPARELTTVSTFGYQLNCGVQGKYIARRLQTNGLKLVQNQEGKFIAYTFHRGSWLGHIGHADESVPPDCQIIARFDVLPYNEWSPLPLLKLPGKTYFGGSASSVSWPEWKYDEQLLYADSLTAGFCWLQLFPPLSRKSEAQRAILAQQVNNYGVTGTYLEYRLRQYGIVLAECDYGEHYIYAAASDSSIRHISPVPIHDRHHVFVTRLTARFGAFDEGFDLGFGTRYGRRRGGGKKSGQSSGVRAPGRTTPDLAGDWGKAVDDQEKTASKVTTDKAMSTSEPAVVQVECETKPVADAAAVPASVNSTGCALLPVQADPCCTAGVAAKESEPKAVAAPSIPITFGAPAGETLPVAASPLVVKKDKRCISVKLTAKKALPKETFIPPPDGGCGVHAFAAIQYHINTGHWPEQKPVVNWAYEAWTTNEDIGHMICSTETPAALEPCLHARYVVRLDSDHWVVDHYPNRPMCFVEACAHGWCSSLLSEPTGEEGEHLVDCSALYDCLGKFRNGTEFADTVLGLSKTAHCCNKRVPTPRKQAIMSLLNRPNCVPCIAPPSQVRTVDPSQPAAPLPPVPRPRKRKAAAQQVSKVPSEQDPSLAHDPPEKPDSVRPPKLGYLDRAWNNMLARTHKLHNLQQRVFGLYPQLLSMLLPSGARPSTPRLLGCYFSMAVAMFFLFLGSPLFILCAVLAGVIAPSARYPKILCCCLVVVYICTLFADAISSVCDNDDADCRAFLSDLGDRYSTNQPVYITPGPATFFLAVSRNFFVVSVALFPLHLLLLMVDVLLVIGVLCMDGYCFRCFSRCVRKAPEEVSLLTIPQSRVSRRFLLDICDFYSAPPVDIIRLATGLNGCFRGDYSPIGSSTSVITADKIDVKKVSCRTVCSFPSCPSEAVKVLHVLSVRGQMCAHNEQKVEKVDALPCKNPLFPYDLSSKKIVPVDSGTYEILSSIGCDMSHLVIGDGDFFKVMGVPRPSPFTVMRLRACRVVGGGRIFRTALAAAWVLFFVCAGYWVQMSTPCGIGTNDPFCKSSFGVPTYVNQGVCHGQYCASSKGVSRATSILTVRNPAVAPYIVLAACLVYLASVYVPGIIEVSLLVLNALLPAGPAISALRTLVMIIAAPHLSMKYIAFFCCTTAFVDFTSVVVVLTALLVGWILARYTGIGGFVTPYDIHDVVKSQRDGVAVANAPPNTYLGAVRRAALTGKPAFFVANNTGIVLEGLLREKTRASNSVSVYGVTCGSGGLFSDGNNTVCLTATHVCGNNKAVVDYQGTRYEAVFTTKGDYASAVVPIPGAFPPLKFAPQSYTGRAYWYANTGVETGFVGTTGCLVFSGPGDSGSPIITPDGLIVGVHTGSDSKGSGAYTTPNGLTVSGPLSLKEMGAHYEGPIVDVPTRLPRNVHNDTKSVPQPLARLLESSINLEGGLGTIQLIIVAVVLWKYAVDPLSIPFVVAFFLLNEILPKCLIRCFYNYSLFCLAAFSPLASRIFFIRLLTAALNRNPTALICHACFAGIAVLNDFIILGDIRLALRFTSFYVVGVNHDAIAIAVIGALVCVAACCLELFGLPQMASVIGCHGSFDPTFLSRYVHEGIRQGVSSGFGTESLSTALACALSEDELNFLAQAVDHKAIVSAIHVHKTLQDYILSKNAKILRASLASVHANHNASKALASLDKFLQGTSTQLKPGDPVILLGSTSAELVSVFSGDSEYIAEPIRSHPVAGTICTLCVVQAKCEGGLVTQVNGKFSPAKYLAVAGKVLADHPDYKLENDGRFPRTREDRVKDSVQVDTVDIGSHTFKKMWNKTTGDVWYDIIMPESAANPLAVHDLDSAVAAIGMSKEIPEKDMNRLRAIISKLQGLVSSEALNLLTAAGCTSADRSGLVITLDYAKIITHHARTRAFSSIDFKVVSPDEAMRTARLSPSPQPIIASFSDDKFLLLRRHPPSLLDVLTKGLDATCREPLHSPGDQGIDGYLWDFEAPHSKEAIWLSNQIISACAARRGDAPGCYPYKLHPVRGDPYRVGNVLKNTRFGDVTYTAVSDSDSPWLKVASINSGGCPVVTDRVLGSTIPVGSEIYLPTLPESVLDYLDSRPDCPTYYTQHGCEAAALQDLKKFNLSTQGFILPEVLNIVRNYLLGTIGYRPAIYKPSTVPSNDSHAGINGLSFSTKTLQALPDIDELCEKAIAEVWQTVTPVTLKKQFCSKAKTRTILGTNAMASLALRALLSGVTQGFQLAGKNSPICLGKSKFDPCTFEVKGRCLETDLASCDRSTPAIVRHFATKLLFEMACAERALPLYVVNCCHDLIVTQTSAATKRGGLSSGDPVTSIANTIYSLVLYVQHMVLTLLENGHPLSLKLLSGKLTFQDLYKLQAFIVYSDDLILLNESDDLPNFERWVPHLELALGFKVDPKKTVITSNPGFLGCEYRHGWLVPQKQRVLAALAYHVNAKDVHTYYINATAILNDASALSAFEPDWFDDLVIGLADCARKDGYSFPGPAAFREFFSRVSGYQFEGKEVQVCSICCSTARTTSLCGMALCDFCAHRHYHPGCHVLSSFCKHVIGSNTCKMCSIPILKDRTKFAELLASDQYRSVCTVEVTVVDGYTDAAPGRYSYQKKQYMLRKERRGCPLDLPDGKYSMKLLPNSCSGICVPKAQENATLSNFVVGPPGSGKTTFISNLLDDDAVVYCPTHVSLIAYSKSLPAARFSVPRGQDPAEYGTPALSGPTLQLLSAGYVPGAKHYLDEACYANPFDVFKLLSKTPITAIGDPAQLTPVGFDTPLYVFELMKKNALHAIYRFGQNICNAIQPCYSTKLVSQRQGDTEVIFQTKFAPRGKVLTPYHRDRVGAAVTIDSSQGSTYDVVTLYLPTKGSLTLARGLVGITRARERLYVYDPHHQLAKYFNLQPSSTTIRPHAVVIDGKARVMLSDKCYAAPEDFPGMLCTARPATAADRKILEETCLKLDFLESGSLSPLPRVCYNLGFYYSPDITKLLPIPSELAKHWPVATNRNNPEWPNRLVVSATRLSPLSHPAVCAGYYVGDSLFVGTPNVTSYWLTKFLDGRAVPMEDSVYSTGRFEMDIRDYLDSAERDFAAKHPHAFIGDTKGTTVGGCHHITSQYLPHVLPADSVVKVGVSKPGVAHKALCTVTDIYLPMLGSYTSPPTQSKVYKVNVDHKACKLMVWRDQTMYFQEGFDYHTLVDALRFVRLSSDGVYRVAPELTPMIGNRRLDLGAKPLRPVDLAITPWDDPKCEFLVTHASPFDMSDEFLLVNAFDFIKEDLLGKSVTPVYFYKRLSEPLHFDQNLPPHVGAILSKAPRFISLAKVFNFCFTPTACHCKVSVKTATGDHMCKCSLSSDEFLSRFNPTVGTP</sequence>
<evidence type="ECO:0000256" key="4">
    <source>
        <dbReference type="ARBA" id="ARBA00022087"/>
    </source>
</evidence>
<feature type="transmembrane region" description="Helical" evidence="33">
    <location>
        <begin position="1710"/>
        <end position="1731"/>
    </location>
</feature>
<dbReference type="CDD" id="cd22528">
    <property type="entry name" value="av_Nsp3_ER-remodelling"/>
    <property type="match status" value="1"/>
</dbReference>
<evidence type="ECO:0000256" key="21">
    <source>
        <dbReference type="ARBA" id="ARBA00022953"/>
    </source>
</evidence>
<evidence type="ECO:0000256" key="9">
    <source>
        <dbReference type="ARBA" id="ARBA00022695"/>
    </source>
</evidence>
<evidence type="ECO:0000259" key="39">
    <source>
        <dbReference type="PROSITE" id="PS51652"/>
    </source>
</evidence>
<feature type="domain" description="(+)RNA virus helicase C-terminal" evidence="40">
    <location>
        <begin position="2862"/>
        <end position="3157"/>
    </location>
</feature>
<dbReference type="SUPFAM" id="SSF56672">
    <property type="entry name" value="DNA/RNA polymerases"/>
    <property type="match status" value="1"/>
</dbReference>
<evidence type="ECO:0000256" key="15">
    <source>
        <dbReference type="ARBA" id="ARBA00022806"/>
    </source>
</evidence>
<feature type="transmembrane region" description="Helical" evidence="33">
    <location>
        <begin position="1239"/>
        <end position="1259"/>
    </location>
</feature>
<dbReference type="Pfam" id="PF16749">
    <property type="entry name" value="Arteri_nsp7a"/>
    <property type="match status" value="1"/>
</dbReference>
<keyword evidence="19" id="KW-0067">ATP-binding</keyword>
<dbReference type="CDD" id="cd21405">
    <property type="entry name" value="ZBD_av_Nsp10-like"/>
    <property type="match status" value="1"/>
</dbReference>
<dbReference type="GO" id="GO:0039694">
    <property type="term" value="P:viral RNA genome replication"/>
    <property type="evidence" value="ECO:0007669"/>
    <property type="project" value="InterPro"/>
</dbReference>
<evidence type="ECO:0000256" key="22">
    <source>
        <dbReference type="ARBA" id="ARBA00022989"/>
    </source>
</evidence>
<evidence type="ECO:0000256" key="31">
    <source>
        <dbReference type="PROSITE-ProRule" id="PRU01303"/>
    </source>
</evidence>
<keyword evidence="18" id="KW-0862">Zinc</keyword>
<dbReference type="GO" id="GO:0004252">
    <property type="term" value="F:serine-type endopeptidase activity"/>
    <property type="evidence" value="ECO:0007669"/>
    <property type="project" value="InterPro"/>
</dbReference>
<evidence type="ECO:0000256" key="20">
    <source>
        <dbReference type="ARBA" id="ARBA00022870"/>
    </source>
</evidence>
<evidence type="ECO:0000259" key="40">
    <source>
        <dbReference type="PROSITE" id="PS51657"/>
    </source>
</evidence>
<feature type="transmembrane region" description="Helical" evidence="33">
    <location>
        <begin position="1341"/>
        <end position="1366"/>
    </location>
</feature>
<feature type="region of interest" description="Disordered" evidence="32">
    <location>
        <begin position="482"/>
        <end position="527"/>
    </location>
</feature>
<evidence type="ECO:0000256" key="25">
    <source>
        <dbReference type="ARBA" id="ARBA00023239"/>
    </source>
</evidence>
<dbReference type="GO" id="GO:0016829">
    <property type="term" value="F:lyase activity"/>
    <property type="evidence" value="ECO:0007669"/>
    <property type="project" value="UniProtKB-KW"/>
</dbReference>
<dbReference type="InterPro" id="IPR008743">
    <property type="entry name" value="Arterivirus_Nsp2_C33"/>
</dbReference>
<dbReference type="GO" id="GO:0003968">
    <property type="term" value="F:RNA-directed RNA polymerase activity"/>
    <property type="evidence" value="ECO:0007669"/>
    <property type="project" value="UniProtKB-KW"/>
</dbReference>
<organism evidence="44 46">
    <name type="scientific">Simian hemorrhagic fever virus</name>
    <name type="common">SHFV</name>
    <dbReference type="NCBI Taxonomy" id="38143"/>
    <lineage>
        <taxon>Viruses</taxon>
        <taxon>Riboviria</taxon>
        <taxon>Orthornavirae</taxon>
        <taxon>Pisuviricota</taxon>
        <taxon>Pisoniviricetes</taxon>
        <taxon>Nidovirales</taxon>
        <taxon>Arnidovirineae</taxon>
        <taxon>Arteriviridae</taxon>
        <taxon>Simarterivirinae</taxon>
        <taxon>Deltaarterivirus</taxon>
        <taxon>Hedartevirus</taxon>
        <taxon>Deltaarterivirus hemfev</taxon>
    </lineage>
</organism>
<evidence type="ECO:0000256" key="1">
    <source>
        <dbReference type="ARBA" id="ARBA00004301"/>
    </source>
</evidence>
<dbReference type="PROSITE" id="PS51958">
    <property type="entry name" value="NENDOU"/>
    <property type="match status" value="1"/>
</dbReference>
<feature type="compositionally biased region" description="Basic and acidic residues" evidence="32">
    <location>
        <begin position="511"/>
        <end position="520"/>
    </location>
</feature>
<feature type="transmembrane region" description="Helical" evidence="33">
    <location>
        <begin position="1014"/>
        <end position="1042"/>
    </location>
</feature>
<dbReference type="InterPro" id="IPR038154">
    <property type="entry name" value="AV_PCPbeta_sf"/>
</dbReference>
<evidence type="ECO:0000256" key="11">
    <source>
        <dbReference type="ARBA" id="ARBA00022741"/>
    </source>
</evidence>
<dbReference type="Proteomes" id="UP000173045">
    <property type="component" value="Genome"/>
</dbReference>
<name>A0A077EKN7_SHFV</name>
<feature type="compositionally biased region" description="Basic and acidic residues" evidence="32">
    <location>
        <begin position="851"/>
        <end position="860"/>
    </location>
</feature>
<dbReference type="GO" id="GO:0003723">
    <property type="term" value="F:RNA binding"/>
    <property type="evidence" value="ECO:0007669"/>
    <property type="project" value="InterPro"/>
</dbReference>
<dbReference type="Gene3D" id="3.90.70.70">
    <property type="entry name" value="Arterivirus papain-like cysteine protease beta domain"/>
    <property type="match status" value="2"/>
</dbReference>
<dbReference type="Gene3D" id="3.30.1330.220">
    <property type="entry name" value="Arterivirus nonstructural protein 7 alpha"/>
    <property type="match status" value="1"/>
</dbReference>
<keyword evidence="11" id="KW-0547">Nucleotide-binding</keyword>
<comment type="catalytic activity">
    <reaction evidence="29">
        <text>ATP + H2O = ADP + phosphate + H(+)</text>
        <dbReference type="Rhea" id="RHEA:13065"/>
        <dbReference type="ChEBI" id="CHEBI:15377"/>
        <dbReference type="ChEBI" id="CHEBI:15378"/>
        <dbReference type="ChEBI" id="CHEBI:30616"/>
        <dbReference type="ChEBI" id="CHEBI:43474"/>
        <dbReference type="ChEBI" id="CHEBI:456216"/>
        <dbReference type="EC" id="3.6.4.12"/>
    </reaction>
</comment>
<evidence type="ECO:0000256" key="24">
    <source>
        <dbReference type="ARBA" id="ARBA00023200"/>
    </source>
</evidence>
<dbReference type="InterPro" id="IPR025773">
    <property type="entry name" value="AV_PCPbeta"/>
</dbReference>
<dbReference type="InterPro" id="IPR043609">
    <property type="entry name" value="NendoU_nidovirus"/>
</dbReference>
<evidence type="ECO:0000256" key="7">
    <source>
        <dbReference type="ARBA" id="ARBA00022679"/>
    </source>
</evidence>
<evidence type="ECO:0000256" key="2">
    <source>
        <dbReference type="ARBA" id="ARBA00004407"/>
    </source>
</evidence>
<dbReference type="Pfam" id="PF22049">
    <property type="entry name" value="PRRSV-NSP11_N"/>
    <property type="match status" value="1"/>
</dbReference>
<evidence type="ECO:0000256" key="32">
    <source>
        <dbReference type="SAM" id="MobiDB-lite"/>
    </source>
</evidence>
<dbReference type="PROSITE" id="PS51657">
    <property type="entry name" value="PSRV_HELICASE"/>
    <property type="match status" value="1"/>
</dbReference>
<feature type="active site" evidence="31">
    <location>
        <position position="3340"/>
    </location>
</feature>
<gene>
    <name evidence="44" type="primary">ORF1b</name>
</gene>
<dbReference type="InterPro" id="IPR031932">
    <property type="entry name" value="Arteri_nsp7a"/>
</dbReference>
<dbReference type="Pfam" id="PF01443">
    <property type="entry name" value="Viral_helicase1"/>
    <property type="match status" value="1"/>
</dbReference>
<reference evidence="45 46" key="1">
    <citation type="submission" date="2014-08" db="EMBL/GenBank/DDBJ databases">
        <title>Genome sequences of Simian hemorrhagic fever virus variant NIH LVR42-0/M6941 isolates (Arterivirdae: Arterivirus).</title>
        <authorList>
            <person name="Lauck M."/>
            <person name="Palacios G."/>
            <person name="Wiley M."/>
            <person name="Li Y."/>
            <person name="Fang Y."/>
            <person name="Lackemeyer M.G."/>
            <person name="Cai Y."/>
            <person name="Bailey A.L."/>
            <person name="Postnikova E."/>
            <person name="Radoshitzky S.R."/>
            <person name="Johnson R.F."/>
            <person name="Alkhovsky S.V."/>
            <person name="Deriabin P.G."/>
            <person name="Friedrich T.C."/>
            <person name="Goldberg T.L."/>
            <person name="Jahrling P.B."/>
            <person name="O'Connor D.H."/>
            <person name="Kuhn J.H."/>
        </authorList>
    </citation>
    <scope>NUCLEOTIDE SEQUENCE [LARGE SCALE GENOMIC DNA]</scope>
    <source>
        <strain evidence="44">LVR 42-0/M6941</strain>
    </source>
</reference>
<feature type="domain" description="AV-Nsp11N/CoV-Nsp15M" evidence="43">
    <location>
        <begin position="3196"/>
        <end position="3292"/>
    </location>
</feature>
<organismHost>
    <name type="scientific">Macaca</name>
    <name type="common">macaques</name>
    <dbReference type="NCBI Taxonomy" id="9539"/>
</organismHost>
<dbReference type="InterPro" id="IPR023338">
    <property type="entry name" value="Arterivirus_NSP4_peptidase"/>
</dbReference>
<dbReference type="InterPro" id="IPR027351">
    <property type="entry name" value="(+)RNA_virus_helicase_core_dom"/>
</dbReference>
<dbReference type="CDD" id="cd23189">
    <property type="entry name" value="Arteriviridae_RdRp"/>
    <property type="match status" value="1"/>
</dbReference>
<evidence type="ECO:0000259" key="38">
    <source>
        <dbReference type="PROSITE" id="PS51540"/>
    </source>
</evidence>
<evidence type="ECO:0000259" key="36">
    <source>
        <dbReference type="PROSITE" id="PS51538"/>
    </source>
</evidence>
<evidence type="ECO:0000313" key="46">
    <source>
        <dbReference type="Proteomes" id="UP000127538"/>
    </source>
</evidence>
<dbReference type="InterPro" id="IPR044314">
    <property type="entry name" value="NSP11_NendoU_Av"/>
</dbReference>
<evidence type="ECO:0000256" key="23">
    <source>
        <dbReference type="ARBA" id="ARBA00023136"/>
    </source>
</evidence>
<dbReference type="Pfam" id="PF05412">
    <property type="entry name" value="Peptidase_C33"/>
    <property type="match status" value="1"/>
</dbReference>
<keyword evidence="25" id="KW-0456">Lyase</keyword>
<dbReference type="InterPro" id="IPR044863">
    <property type="entry name" value="NIRAN"/>
</dbReference>
<dbReference type="PROSITE" id="PS50507">
    <property type="entry name" value="RDRP_SSRNA_POS"/>
    <property type="match status" value="1"/>
</dbReference>
<dbReference type="InterPro" id="IPR037227">
    <property type="entry name" value="EndoU-like"/>
</dbReference>
<protein>
    <recommendedName>
        <fullName evidence="4">Replicase polyprotein 1ab</fullName>
    </recommendedName>
    <alternativeName>
        <fullName evidence="27">ORF1ab polyprotein</fullName>
    </alternativeName>
</protein>
<dbReference type="GO" id="GO:0005524">
    <property type="term" value="F:ATP binding"/>
    <property type="evidence" value="ECO:0007669"/>
    <property type="project" value="UniProtKB-KW"/>
</dbReference>
<evidence type="ECO:0000256" key="26">
    <source>
        <dbReference type="ARBA" id="ARBA00024600"/>
    </source>
</evidence>
<dbReference type="GO" id="GO:0006351">
    <property type="term" value="P:DNA-templated transcription"/>
    <property type="evidence" value="ECO:0007669"/>
    <property type="project" value="InterPro"/>
</dbReference>
<evidence type="ECO:0000256" key="3">
    <source>
        <dbReference type="ARBA" id="ARBA00010965"/>
    </source>
</evidence>
<evidence type="ECO:0000259" key="41">
    <source>
        <dbReference type="PROSITE" id="PS51947"/>
    </source>
</evidence>
<dbReference type="PROSITE" id="PS51961">
    <property type="entry name" value="AV_NSP11N_COV_NSP15M"/>
    <property type="match status" value="1"/>
</dbReference>
<dbReference type="InterPro" id="IPR046440">
    <property type="entry name" value="AV_NSP11N_COV_NSP15M"/>
</dbReference>
<dbReference type="Gene3D" id="2.40.10.10">
    <property type="entry name" value="Trypsin-like serine proteases"/>
    <property type="match status" value="2"/>
</dbReference>
<feature type="domain" description="Peptidase S32" evidence="35">
    <location>
        <begin position="1464"/>
        <end position="1664"/>
    </location>
</feature>
<dbReference type="InterPro" id="IPR007094">
    <property type="entry name" value="RNA-dir_pol_PSvirus"/>
</dbReference>
<accession>A0A077EKN7</accession>
<dbReference type="PROSITE" id="PS51652">
    <property type="entry name" value="AV_ZBD"/>
    <property type="match status" value="1"/>
</dbReference>
<keyword evidence="24" id="KW-1035">Host cytoplasm</keyword>
<dbReference type="GO" id="GO:0006508">
    <property type="term" value="P:proteolysis"/>
    <property type="evidence" value="ECO:0007669"/>
    <property type="project" value="UniProtKB-KW"/>
</dbReference>
<dbReference type="PROSITE" id="PS51538">
    <property type="entry name" value="AV_CP"/>
    <property type="match status" value="1"/>
</dbReference>
<feature type="domain" description="NiRAN" evidence="41">
    <location>
        <begin position="2083"/>
        <end position="2253"/>
    </location>
</feature>
<dbReference type="CDD" id="cd18786">
    <property type="entry name" value="SF1_C"/>
    <property type="match status" value="1"/>
</dbReference>
<evidence type="ECO:0000256" key="8">
    <source>
        <dbReference type="ARBA" id="ARBA00022692"/>
    </source>
</evidence>
<feature type="transmembrane region" description="Helical" evidence="33">
    <location>
        <begin position="1372"/>
        <end position="1401"/>
    </location>
</feature>
<dbReference type="InterPro" id="IPR027355">
    <property type="entry name" value="NSP10_Av_ZBD"/>
</dbReference>
<evidence type="ECO:0000256" key="27">
    <source>
        <dbReference type="ARBA" id="ARBA00029611"/>
    </source>
</evidence>
<evidence type="ECO:0000256" key="13">
    <source>
        <dbReference type="ARBA" id="ARBA00022771"/>
    </source>
</evidence>
<evidence type="ECO:0000256" key="16">
    <source>
        <dbReference type="ARBA" id="ARBA00022807"/>
    </source>
</evidence>
<dbReference type="GO" id="GO:0003724">
    <property type="term" value="F:RNA helicase activity"/>
    <property type="evidence" value="ECO:0007669"/>
    <property type="project" value="UniProtKB-EC"/>
</dbReference>
<keyword evidence="23 33" id="KW-0472">Membrane</keyword>
<evidence type="ECO:0000313" key="44">
    <source>
        <dbReference type="EMBL" id="AIL48096.1"/>
    </source>
</evidence>
<dbReference type="CDD" id="cd21410">
    <property type="entry name" value="1B_av_Nsp10-like"/>
    <property type="match status" value="1"/>
</dbReference>
<feature type="domain" description="Peptidase C31" evidence="37">
    <location>
        <begin position="56"/>
        <end position="164"/>
    </location>
</feature>
<dbReference type="InterPro" id="IPR009003">
    <property type="entry name" value="Peptidase_S1_PA"/>
</dbReference>
<feature type="domain" description="Peptidase C33" evidence="36">
    <location>
        <begin position="633"/>
        <end position="736"/>
    </location>
</feature>
<keyword evidence="13 30" id="KW-0863">Zinc-finger</keyword>
<feature type="transmembrane region" description="Helical" evidence="33">
    <location>
        <begin position="915"/>
        <end position="939"/>
    </location>
</feature>
<feature type="region of interest" description="Disordered" evidence="32">
    <location>
        <begin position="808"/>
        <end position="862"/>
    </location>
</feature>
<dbReference type="InterPro" id="IPR044348">
    <property type="entry name" value="NSP10_1B_Av"/>
</dbReference>
<dbReference type="InterPro" id="IPR008741">
    <property type="entry name" value="AV_PCPalpha"/>
</dbReference>
<dbReference type="Gene3D" id="3.40.50.300">
    <property type="entry name" value="P-loop containing nucleotide triphosphate hydrolases"/>
    <property type="match status" value="1"/>
</dbReference>
<evidence type="ECO:0000259" key="34">
    <source>
        <dbReference type="PROSITE" id="PS50507"/>
    </source>
</evidence>
<dbReference type="GO" id="GO:0003678">
    <property type="term" value="F:DNA helicase activity"/>
    <property type="evidence" value="ECO:0007669"/>
    <property type="project" value="UniProtKB-EC"/>
</dbReference>
<evidence type="ECO:0000256" key="12">
    <source>
        <dbReference type="ARBA" id="ARBA00022758"/>
    </source>
</evidence>
<keyword evidence="5" id="KW-0696">RNA-directed RNA polymerase</keyword>
<dbReference type="Gene3D" id="3.90.70.160">
    <property type="match status" value="1"/>
</dbReference>
<dbReference type="GO" id="GO:0004540">
    <property type="term" value="F:RNA nuclease activity"/>
    <property type="evidence" value="ECO:0007669"/>
    <property type="project" value="UniProtKB-ARBA"/>
</dbReference>
<keyword evidence="12" id="KW-0688">Ribosomal frameshifting</keyword>
<dbReference type="Pfam" id="PF05411">
    <property type="entry name" value="Peptidase_C32"/>
    <property type="match status" value="2"/>
</dbReference>
<dbReference type="Pfam" id="PF19215">
    <property type="entry name" value="CoV_NSP15_C"/>
    <property type="match status" value="1"/>
</dbReference>
<feature type="domain" description="NendoU" evidence="42">
    <location>
        <begin position="3294"/>
        <end position="3416"/>
    </location>
</feature>
<dbReference type="PROSITE" id="PS51540">
    <property type="entry name" value="AV_PCP_BETA"/>
    <property type="match status" value="1"/>
</dbReference>
<keyword evidence="21" id="KW-0693">Viral RNA replication</keyword>
<dbReference type="InterPro" id="IPR043502">
    <property type="entry name" value="DNA/RNA_pol_sf"/>
</dbReference>
<feature type="transmembrane region" description="Helical" evidence="33">
    <location>
        <begin position="1743"/>
        <end position="1763"/>
    </location>
</feature>
<keyword evidence="20" id="KW-1043">Host membrane</keyword>
<proteinExistence type="inferred from homology"/>
<dbReference type="InterPro" id="IPR027417">
    <property type="entry name" value="P-loop_NTPase"/>
</dbReference>
<evidence type="ECO:0000256" key="33">
    <source>
        <dbReference type="SAM" id="Phobius"/>
    </source>
</evidence>
<evidence type="ECO:0000256" key="19">
    <source>
        <dbReference type="ARBA" id="ARBA00022840"/>
    </source>
</evidence>
<feature type="transmembrane region" description="Helical" evidence="33">
    <location>
        <begin position="1314"/>
        <end position="1334"/>
    </location>
</feature>
<keyword evidence="15" id="KW-0347">Helicase</keyword>
<dbReference type="InterPro" id="IPR043504">
    <property type="entry name" value="Peptidase_S1_PA_chymotrypsin"/>
</dbReference>
<evidence type="ECO:0000259" key="43">
    <source>
        <dbReference type="PROSITE" id="PS51961"/>
    </source>
</evidence>
<dbReference type="PROSITE" id="PS51539">
    <property type="entry name" value="AV_PCP_ALPHA"/>
    <property type="match status" value="1"/>
</dbReference>
<evidence type="ECO:0000256" key="10">
    <source>
        <dbReference type="ARBA" id="ARBA00022723"/>
    </source>
</evidence>
<comment type="catalytic activity">
    <reaction evidence="26">
        <text>uridylyl-uridylyl-ribonucleotide-RNA = a 3'-end uridylyl-2',3'-cyclophospho-uridine-RNA + a 5'-end dephospho-ribonucleoside-RNA</text>
        <dbReference type="Rhea" id="RHEA:67732"/>
        <dbReference type="Rhea" id="RHEA-COMP:13936"/>
        <dbReference type="Rhea" id="RHEA-COMP:17334"/>
        <dbReference type="Rhea" id="RHEA-COMP:17335"/>
        <dbReference type="ChEBI" id="CHEBI:138284"/>
        <dbReference type="ChEBI" id="CHEBI:173079"/>
        <dbReference type="ChEBI" id="CHEBI:173080"/>
    </reaction>
</comment>
<feature type="active site" evidence="31">
    <location>
        <position position="3369"/>
    </location>
</feature>
<dbReference type="InterPro" id="IPR044320">
    <property type="entry name" value="NSP11_Av_N"/>
</dbReference>
<evidence type="ECO:0000256" key="6">
    <source>
        <dbReference type="ARBA" id="ARBA00022670"/>
    </source>
</evidence>
<feature type="transmembrane region" description="Helical" evidence="33">
    <location>
        <begin position="1784"/>
        <end position="1806"/>
    </location>
</feature>
<dbReference type="EMBL" id="KM371106">
    <property type="protein sequence ID" value="AIL48096.1"/>
    <property type="molecule type" value="Genomic_RNA"/>
</dbReference>
<keyword evidence="10" id="KW-0479">Metal-binding</keyword>
<evidence type="ECO:0000256" key="5">
    <source>
        <dbReference type="ARBA" id="ARBA00022484"/>
    </source>
</evidence>